<evidence type="ECO:0000313" key="2">
    <source>
        <dbReference type="EMBL" id="MBW61258.1"/>
    </source>
</evidence>
<reference evidence="2" key="1">
    <citation type="submission" date="2018-01" db="EMBL/GenBank/DDBJ databases">
        <title>An insight into the sialome of Amazonian anophelines.</title>
        <authorList>
            <person name="Ribeiro J.M."/>
            <person name="Scarpassa V."/>
            <person name="Calvo E."/>
        </authorList>
    </citation>
    <scope>NUCLEOTIDE SEQUENCE</scope>
    <source>
        <tissue evidence="2">Salivary glands</tissue>
    </source>
</reference>
<sequence>MIQCLMHHLRFAIVFPLVGWNVGIVNSVPGSPLLTNHHSLSSLAVSRERQLGALMIEPYPSLRGSPSIHHHTPYQLAHYRIRDRCRCVCVCVLQASAGPEKKKKNRKIPHRPFPITFT</sequence>
<feature type="chain" id="PRO_5014805098" evidence="1">
    <location>
        <begin position="28"/>
        <end position="118"/>
    </location>
</feature>
<keyword evidence="1" id="KW-0732">Signal</keyword>
<proteinExistence type="predicted"/>
<dbReference type="AlphaFoldDB" id="A0A2M4C8G2"/>
<organism evidence="2">
    <name type="scientific">Anopheles marajoara</name>
    <dbReference type="NCBI Taxonomy" id="58244"/>
    <lineage>
        <taxon>Eukaryota</taxon>
        <taxon>Metazoa</taxon>
        <taxon>Ecdysozoa</taxon>
        <taxon>Arthropoda</taxon>
        <taxon>Hexapoda</taxon>
        <taxon>Insecta</taxon>
        <taxon>Pterygota</taxon>
        <taxon>Neoptera</taxon>
        <taxon>Endopterygota</taxon>
        <taxon>Diptera</taxon>
        <taxon>Nematocera</taxon>
        <taxon>Culicoidea</taxon>
        <taxon>Culicidae</taxon>
        <taxon>Anophelinae</taxon>
        <taxon>Anopheles</taxon>
    </lineage>
</organism>
<feature type="signal peptide" evidence="1">
    <location>
        <begin position="1"/>
        <end position="27"/>
    </location>
</feature>
<evidence type="ECO:0000256" key="1">
    <source>
        <dbReference type="SAM" id="SignalP"/>
    </source>
</evidence>
<accession>A0A2M4C8G2</accession>
<dbReference type="EMBL" id="GGFJ01012117">
    <property type="protein sequence ID" value="MBW61258.1"/>
    <property type="molecule type" value="Transcribed_RNA"/>
</dbReference>
<protein>
    <submittedName>
        <fullName evidence="2">Putative secreted protein</fullName>
    </submittedName>
</protein>
<name>A0A2M4C8G2_9DIPT</name>